<reference evidence="3" key="1">
    <citation type="submission" date="2023-03" db="EMBL/GenBank/DDBJ databases">
        <title>Massive genome expansion in bonnet fungi (Mycena s.s.) driven by repeated elements and novel gene families across ecological guilds.</title>
        <authorList>
            <consortium name="Lawrence Berkeley National Laboratory"/>
            <person name="Harder C.B."/>
            <person name="Miyauchi S."/>
            <person name="Viragh M."/>
            <person name="Kuo A."/>
            <person name="Thoen E."/>
            <person name="Andreopoulos B."/>
            <person name="Lu D."/>
            <person name="Skrede I."/>
            <person name="Drula E."/>
            <person name="Henrissat B."/>
            <person name="Morin E."/>
            <person name="Kohler A."/>
            <person name="Barry K."/>
            <person name="LaButti K."/>
            <person name="Morin E."/>
            <person name="Salamov A."/>
            <person name="Lipzen A."/>
            <person name="Mereny Z."/>
            <person name="Hegedus B."/>
            <person name="Baldrian P."/>
            <person name="Stursova M."/>
            <person name="Weitz H."/>
            <person name="Taylor A."/>
            <person name="Grigoriev I.V."/>
            <person name="Nagy L.G."/>
            <person name="Martin F."/>
            <person name="Kauserud H."/>
        </authorList>
    </citation>
    <scope>NUCLEOTIDE SEQUENCE</scope>
    <source>
        <strain evidence="3">9284</strain>
    </source>
</reference>
<dbReference type="EMBL" id="JARKIF010000012">
    <property type="protein sequence ID" value="KAJ7625622.1"/>
    <property type="molecule type" value="Genomic_DNA"/>
</dbReference>
<gene>
    <name evidence="3" type="ORF">FB45DRAFT_69661</name>
</gene>
<organism evidence="3 4">
    <name type="scientific">Roridomyces roridus</name>
    <dbReference type="NCBI Taxonomy" id="1738132"/>
    <lineage>
        <taxon>Eukaryota</taxon>
        <taxon>Fungi</taxon>
        <taxon>Dikarya</taxon>
        <taxon>Basidiomycota</taxon>
        <taxon>Agaricomycotina</taxon>
        <taxon>Agaricomycetes</taxon>
        <taxon>Agaricomycetidae</taxon>
        <taxon>Agaricales</taxon>
        <taxon>Marasmiineae</taxon>
        <taxon>Mycenaceae</taxon>
        <taxon>Roridomyces</taxon>
    </lineage>
</organism>
<evidence type="ECO:0000256" key="1">
    <source>
        <dbReference type="SAM" id="Coils"/>
    </source>
</evidence>
<dbReference type="SUPFAM" id="SSF52047">
    <property type="entry name" value="RNI-like"/>
    <property type="match status" value="1"/>
</dbReference>
<protein>
    <recommendedName>
        <fullName evidence="2">F-box domain-containing protein</fullName>
    </recommendedName>
</protein>
<sequence length="504" mass="57965">MPQLLLNCQGSLGLHPPTKPVNVSQFGTGDPVQLQYQILAIRSFLRHARARKSRLDEKIASLEATLNDLYSERDALDKEIRNHTAALSPIRRMPNEILSLVFSLVLANDAELHYLVDSAPWTLSAVCARWRSVALSPIFWTKISNWERRFSLEKLAIFLSRSGSSPLRIYFYSDNEELMSEIETTTLELLLQHCERWELLSINGSTEIYSIVESFGPRFSMLRTLEFDVYYTNERPAPYELSVFSHAPKLETVSVNVGCWPYPIILDLPWHQLSRYYASSEWNGLFSLASAVNLVECSLDLGDGLEPAVKDVVVMQFPRLLRLSVSHRGILAYLDTPVLQELYYHDSDRAKSVDDFEFFRALPRTLQTLVFEAYIDTDKDFDLMDIMKALPQMRSFTLSTAFSADSVCAFLASAAKRFPLLENLSLALPENSELHILDILEALDWADDDRRLRTFRFLLDNVPPTSLILPRLKSLKVRGARIEFEPSQWRFYTSTVPRRFRFER</sequence>
<accession>A0AAD7BML7</accession>
<comment type="caution">
    <text evidence="3">The sequence shown here is derived from an EMBL/GenBank/DDBJ whole genome shotgun (WGS) entry which is preliminary data.</text>
</comment>
<evidence type="ECO:0000313" key="3">
    <source>
        <dbReference type="EMBL" id="KAJ7625622.1"/>
    </source>
</evidence>
<dbReference type="InterPro" id="IPR001810">
    <property type="entry name" value="F-box_dom"/>
</dbReference>
<feature type="coiled-coil region" evidence="1">
    <location>
        <begin position="45"/>
        <end position="86"/>
    </location>
</feature>
<proteinExistence type="predicted"/>
<dbReference type="AlphaFoldDB" id="A0AAD7BML7"/>
<evidence type="ECO:0000259" key="2">
    <source>
        <dbReference type="Pfam" id="PF12937"/>
    </source>
</evidence>
<evidence type="ECO:0000313" key="4">
    <source>
        <dbReference type="Proteomes" id="UP001221142"/>
    </source>
</evidence>
<name>A0AAD7BML7_9AGAR</name>
<feature type="domain" description="F-box" evidence="2">
    <location>
        <begin position="91"/>
        <end position="144"/>
    </location>
</feature>
<dbReference type="Pfam" id="PF12937">
    <property type="entry name" value="F-box-like"/>
    <property type="match status" value="1"/>
</dbReference>
<dbReference type="Proteomes" id="UP001221142">
    <property type="component" value="Unassembled WGS sequence"/>
</dbReference>
<dbReference type="InterPro" id="IPR032675">
    <property type="entry name" value="LRR_dom_sf"/>
</dbReference>
<keyword evidence="1" id="KW-0175">Coiled coil</keyword>
<keyword evidence="4" id="KW-1185">Reference proteome</keyword>
<dbReference type="Gene3D" id="3.80.10.10">
    <property type="entry name" value="Ribonuclease Inhibitor"/>
    <property type="match status" value="1"/>
</dbReference>